<feature type="binding site" evidence="6">
    <location>
        <position position="182"/>
    </location>
    <ligand>
        <name>S-adenosyl-L-methionine</name>
        <dbReference type="ChEBI" id="CHEBI:59789"/>
    </ligand>
</feature>
<evidence type="ECO:0000256" key="3">
    <source>
        <dbReference type="ARBA" id="ARBA00022603"/>
    </source>
</evidence>
<dbReference type="EMBL" id="AMRV01000001">
    <property type="protein sequence ID" value="EMD84122.1"/>
    <property type="molecule type" value="Genomic_DNA"/>
</dbReference>
<evidence type="ECO:0000313" key="8">
    <source>
        <dbReference type="Proteomes" id="UP000011717"/>
    </source>
</evidence>
<reference evidence="7 8" key="1">
    <citation type="journal article" date="2013" name="Genome Announc.">
        <title>Draft Genome Sequence of Strain JLT2015T, Belonging to the Family Sphingomonadaceae of the Alphaproteobacteria.</title>
        <authorList>
            <person name="Tang K."/>
            <person name="Liu K."/>
            <person name="Li S."/>
            <person name="Jiao N."/>
        </authorList>
    </citation>
    <scope>NUCLEOTIDE SEQUENCE [LARGE SCALE GENOMIC DNA]</scope>
    <source>
        <strain evidence="7 8">JLT2015</strain>
    </source>
</reference>
<feature type="binding site" evidence="6">
    <location>
        <position position="234"/>
    </location>
    <ligand>
        <name>S-adenosyl-L-methionine</name>
        <dbReference type="ChEBI" id="CHEBI:59789"/>
    </ligand>
</feature>
<dbReference type="GO" id="GO:0005737">
    <property type="term" value="C:cytoplasm"/>
    <property type="evidence" value="ECO:0007669"/>
    <property type="project" value="UniProtKB-SubCell"/>
</dbReference>
<dbReference type="GO" id="GO:0008276">
    <property type="term" value="F:protein methyltransferase activity"/>
    <property type="evidence" value="ECO:0007669"/>
    <property type="project" value="UniProtKB-UniRule"/>
</dbReference>
<dbReference type="HAMAP" id="MF_00735">
    <property type="entry name" value="Methyltr_PrmA"/>
    <property type="match status" value="1"/>
</dbReference>
<dbReference type="Proteomes" id="UP000011717">
    <property type="component" value="Unassembled WGS sequence"/>
</dbReference>
<keyword evidence="3 6" id="KW-0489">Methyltransferase</keyword>
<comment type="caution">
    <text evidence="7">The sequence shown here is derived from an EMBL/GenBank/DDBJ whole genome shotgun (WGS) entry which is preliminary data.</text>
</comment>
<proteinExistence type="inferred from homology"/>
<dbReference type="GO" id="GO:0005840">
    <property type="term" value="C:ribosome"/>
    <property type="evidence" value="ECO:0007669"/>
    <property type="project" value="UniProtKB-KW"/>
</dbReference>
<feature type="binding site" evidence="6">
    <location>
        <position position="159"/>
    </location>
    <ligand>
        <name>S-adenosyl-L-methionine</name>
        <dbReference type="ChEBI" id="CHEBI:59789"/>
    </ligand>
</feature>
<keyword evidence="8" id="KW-1185">Reference proteome</keyword>
<evidence type="ECO:0000256" key="2">
    <source>
        <dbReference type="ARBA" id="ARBA00022490"/>
    </source>
</evidence>
<dbReference type="InterPro" id="IPR050078">
    <property type="entry name" value="Ribosomal_L11_MeTrfase_PrmA"/>
</dbReference>
<name>M2U808_9SPHN</name>
<evidence type="ECO:0000313" key="7">
    <source>
        <dbReference type="EMBL" id="EMD84122.1"/>
    </source>
</evidence>
<gene>
    <name evidence="6" type="primary">prmA</name>
    <name evidence="7" type="ORF">C725_0052</name>
</gene>
<dbReference type="Pfam" id="PF06325">
    <property type="entry name" value="PrmA"/>
    <property type="match status" value="1"/>
</dbReference>
<evidence type="ECO:0000256" key="5">
    <source>
        <dbReference type="ARBA" id="ARBA00022691"/>
    </source>
</evidence>
<keyword evidence="4 6" id="KW-0808">Transferase</keyword>
<keyword evidence="2 6" id="KW-0963">Cytoplasm</keyword>
<dbReference type="Gene3D" id="3.40.50.150">
    <property type="entry name" value="Vaccinia Virus protein VP39"/>
    <property type="match status" value="1"/>
</dbReference>
<dbReference type="InterPro" id="IPR029063">
    <property type="entry name" value="SAM-dependent_MTases_sf"/>
</dbReference>
<sequence length="299" mass="31466">MKDCWKISLPVAKADADRIVQSENALSAFEPVPVVVVTEISPERPNDYRLDVFVENEPSATLVAAVRTLAGVHAGENPLVEKLPDDDWVTMSQAGLDPVHAGRFTVHVAADRDQVPKENIGLQIEASRAFGTGHHATTAGCLRALSNVKEPPQNILDLGTGTGLLAIAATKLFPAARVAASDIDPVSIEVGRENLDVNAVREGDDAGSVKLVVADGLDDENLARRAPYDLIFANILAGPLIDMSGSIAGVLAPGGSLILAGLLTDQAGDVLAAYEKAGLTPTDHDPNRGWPILVMTRIS</sequence>
<comment type="subcellular location">
    <subcellularLocation>
        <location evidence="6">Cytoplasm</location>
    </subcellularLocation>
</comment>
<comment type="function">
    <text evidence="6">Methylates ribosomal protein L11.</text>
</comment>
<evidence type="ECO:0000256" key="6">
    <source>
        <dbReference type="HAMAP-Rule" id="MF_00735"/>
    </source>
</evidence>
<keyword evidence="7" id="KW-0687">Ribonucleoprotein</keyword>
<protein>
    <recommendedName>
        <fullName evidence="6">Ribosomal protein L11 methyltransferase</fullName>
        <shortName evidence="6">L11 Mtase</shortName>
        <ecNumber evidence="6">2.1.1.-</ecNumber>
    </recommendedName>
</protein>
<organism evidence="7 8">
    <name type="scientific">Pacificimonas flava</name>
    <dbReference type="NCBI Taxonomy" id="1234595"/>
    <lineage>
        <taxon>Bacteria</taxon>
        <taxon>Pseudomonadati</taxon>
        <taxon>Pseudomonadota</taxon>
        <taxon>Alphaproteobacteria</taxon>
        <taxon>Sphingomonadales</taxon>
        <taxon>Sphingosinicellaceae</taxon>
        <taxon>Pacificimonas</taxon>
    </lineage>
</organism>
<comment type="catalytic activity">
    <reaction evidence="6">
        <text>L-lysyl-[protein] + 3 S-adenosyl-L-methionine = N(6),N(6),N(6)-trimethyl-L-lysyl-[protein] + 3 S-adenosyl-L-homocysteine + 3 H(+)</text>
        <dbReference type="Rhea" id="RHEA:54192"/>
        <dbReference type="Rhea" id="RHEA-COMP:9752"/>
        <dbReference type="Rhea" id="RHEA-COMP:13826"/>
        <dbReference type="ChEBI" id="CHEBI:15378"/>
        <dbReference type="ChEBI" id="CHEBI:29969"/>
        <dbReference type="ChEBI" id="CHEBI:57856"/>
        <dbReference type="ChEBI" id="CHEBI:59789"/>
        <dbReference type="ChEBI" id="CHEBI:61961"/>
    </reaction>
</comment>
<dbReference type="AlphaFoldDB" id="M2U808"/>
<dbReference type="SUPFAM" id="SSF53335">
    <property type="entry name" value="S-adenosyl-L-methionine-dependent methyltransferases"/>
    <property type="match status" value="1"/>
</dbReference>
<feature type="binding site" evidence="6">
    <location>
        <position position="138"/>
    </location>
    <ligand>
        <name>S-adenosyl-L-methionine</name>
        <dbReference type="ChEBI" id="CHEBI:59789"/>
    </ligand>
</feature>
<dbReference type="CDD" id="cd02440">
    <property type="entry name" value="AdoMet_MTases"/>
    <property type="match status" value="1"/>
</dbReference>
<accession>M2U808</accession>
<dbReference type="PANTHER" id="PTHR43648">
    <property type="entry name" value="ELECTRON TRANSFER FLAVOPROTEIN BETA SUBUNIT LYSINE METHYLTRANSFERASE"/>
    <property type="match status" value="1"/>
</dbReference>
<evidence type="ECO:0000256" key="1">
    <source>
        <dbReference type="ARBA" id="ARBA00009741"/>
    </source>
</evidence>
<dbReference type="EC" id="2.1.1.-" evidence="6"/>
<keyword evidence="7" id="KW-0689">Ribosomal protein</keyword>
<dbReference type="InterPro" id="IPR004498">
    <property type="entry name" value="Ribosomal_PrmA_MeTrfase"/>
</dbReference>
<comment type="similarity">
    <text evidence="1 6">Belongs to the methyltransferase superfamily. PrmA family.</text>
</comment>
<dbReference type="PATRIC" id="fig|1234595.3.peg.52"/>
<evidence type="ECO:0000256" key="4">
    <source>
        <dbReference type="ARBA" id="ARBA00022679"/>
    </source>
</evidence>
<keyword evidence="5 6" id="KW-0949">S-adenosyl-L-methionine</keyword>
<dbReference type="GO" id="GO:0032259">
    <property type="term" value="P:methylation"/>
    <property type="evidence" value="ECO:0007669"/>
    <property type="project" value="UniProtKB-KW"/>
</dbReference>
<dbReference type="PANTHER" id="PTHR43648:SF1">
    <property type="entry name" value="ELECTRON TRANSFER FLAVOPROTEIN BETA SUBUNIT LYSINE METHYLTRANSFERASE"/>
    <property type="match status" value="1"/>
</dbReference>